<evidence type="ECO:0000259" key="1">
    <source>
        <dbReference type="Pfam" id="PF13843"/>
    </source>
</evidence>
<proteinExistence type="predicted"/>
<dbReference type="Pfam" id="PF13843">
    <property type="entry name" value="DDE_Tnp_1_7"/>
    <property type="match status" value="1"/>
</dbReference>
<accession>A0AAV0WQW4</accession>
<dbReference type="InterPro" id="IPR029526">
    <property type="entry name" value="PGBD"/>
</dbReference>
<keyword evidence="3" id="KW-1185">Reference proteome</keyword>
<dbReference type="PANTHER" id="PTHR46599">
    <property type="entry name" value="PIGGYBAC TRANSPOSABLE ELEMENT-DERIVED PROTEIN 4"/>
    <property type="match status" value="1"/>
</dbReference>
<sequence length="84" mass="9680">MKVYAGKEEFTTETSVSSKMVMELIDPYLDFGRILIIDNLYTSLELAEQLGQLKTYCIGTLRSNRKSNPKEVVNYKLKKVNSFH</sequence>
<dbReference type="AlphaFoldDB" id="A0AAV0WQW4"/>
<evidence type="ECO:0000313" key="2">
    <source>
        <dbReference type="EMBL" id="CAI6358218.1"/>
    </source>
</evidence>
<dbReference type="Proteomes" id="UP001160148">
    <property type="component" value="Unassembled WGS sequence"/>
</dbReference>
<reference evidence="2 3" key="1">
    <citation type="submission" date="2023-01" db="EMBL/GenBank/DDBJ databases">
        <authorList>
            <person name="Whitehead M."/>
        </authorList>
    </citation>
    <scope>NUCLEOTIDE SEQUENCE [LARGE SCALE GENOMIC DNA]</scope>
</reference>
<name>A0AAV0WQW4_9HEMI</name>
<organism evidence="2 3">
    <name type="scientific">Macrosiphum euphorbiae</name>
    <name type="common">potato aphid</name>
    <dbReference type="NCBI Taxonomy" id="13131"/>
    <lineage>
        <taxon>Eukaryota</taxon>
        <taxon>Metazoa</taxon>
        <taxon>Ecdysozoa</taxon>
        <taxon>Arthropoda</taxon>
        <taxon>Hexapoda</taxon>
        <taxon>Insecta</taxon>
        <taxon>Pterygota</taxon>
        <taxon>Neoptera</taxon>
        <taxon>Paraneoptera</taxon>
        <taxon>Hemiptera</taxon>
        <taxon>Sternorrhyncha</taxon>
        <taxon>Aphidomorpha</taxon>
        <taxon>Aphidoidea</taxon>
        <taxon>Aphididae</taxon>
        <taxon>Macrosiphini</taxon>
        <taxon>Macrosiphum</taxon>
    </lineage>
</organism>
<gene>
    <name evidence="2" type="ORF">MEUPH1_LOCUS13757</name>
</gene>
<protein>
    <recommendedName>
        <fullName evidence="1">PiggyBac transposable element-derived protein domain-containing protein</fullName>
    </recommendedName>
</protein>
<evidence type="ECO:0000313" key="3">
    <source>
        <dbReference type="Proteomes" id="UP001160148"/>
    </source>
</evidence>
<dbReference type="EMBL" id="CARXXK010000002">
    <property type="protein sequence ID" value="CAI6358218.1"/>
    <property type="molecule type" value="Genomic_DNA"/>
</dbReference>
<comment type="caution">
    <text evidence="2">The sequence shown here is derived from an EMBL/GenBank/DDBJ whole genome shotgun (WGS) entry which is preliminary data.</text>
</comment>
<dbReference type="PANTHER" id="PTHR46599:SF3">
    <property type="entry name" value="PIGGYBAC TRANSPOSABLE ELEMENT-DERIVED PROTEIN 4"/>
    <property type="match status" value="1"/>
</dbReference>
<feature type="domain" description="PiggyBac transposable element-derived protein" evidence="1">
    <location>
        <begin position="6"/>
        <end position="82"/>
    </location>
</feature>